<evidence type="ECO:0000313" key="1">
    <source>
        <dbReference type="EMBL" id="KAK9295117.1"/>
    </source>
</evidence>
<organism evidence="1 2">
    <name type="scientific">Tetragonisca angustula</name>
    <dbReference type="NCBI Taxonomy" id="166442"/>
    <lineage>
        <taxon>Eukaryota</taxon>
        <taxon>Metazoa</taxon>
        <taxon>Ecdysozoa</taxon>
        <taxon>Arthropoda</taxon>
        <taxon>Hexapoda</taxon>
        <taxon>Insecta</taxon>
        <taxon>Pterygota</taxon>
        <taxon>Neoptera</taxon>
        <taxon>Endopterygota</taxon>
        <taxon>Hymenoptera</taxon>
        <taxon>Apocrita</taxon>
        <taxon>Aculeata</taxon>
        <taxon>Apoidea</taxon>
        <taxon>Anthophila</taxon>
        <taxon>Apidae</taxon>
        <taxon>Tetragonisca</taxon>
    </lineage>
</organism>
<keyword evidence="2" id="KW-1185">Reference proteome</keyword>
<accession>A0AAW0ZC50</accession>
<reference evidence="1 2" key="1">
    <citation type="submission" date="2024-05" db="EMBL/GenBank/DDBJ databases">
        <title>The nuclear and mitochondrial genome assemblies of Tetragonisca angustula (Apidae: Meliponini), a tiny yet remarkable pollinator in the Neotropics.</title>
        <authorList>
            <person name="Ferrari R."/>
            <person name="Ricardo P.C."/>
            <person name="Dias F.C."/>
            <person name="Araujo N.S."/>
            <person name="Soares D.O."/>
            <person name="Zhou Q.-S."/>
            <person name="Zhu C.-D."/>
            <person name="Coutinho L."/>
            <person name="Airas M.C."/>
            <person name="Batista T.M."/>
        </authorList>
    </citation>
    <scope>NUCLEOTIDE SEQUENCE [LARGE SCALE GENOMIC DNA]</scope>
    <source>
        <strain evidence="1">ASF017062</strain>
        <tissue evidence="1">Abdomen</tissue>
    </source>
</reference>
<dbReference type="EMBL" id="JAWNGG020000285">
    <property type="protein sequence ID" value="KAK9295117.1"/>
    <property type="molecule type" value="Genomic_DNA"/>
</dbReference>
<evidence type="ECO:0000313" key="2">
    <source>
        <dbReference type="Proteomes" id="UP001432146"/>
    </source>
</evidence>
<comment type="caution">
    <text evidence="1">The sequence shown here is derived from an EMBL/GenBank/DDBJ whole genome shotgun (WGS) entry which is preliminary data.</text>
</comment>
<dbReference type="Proteomes" id="UP001432146">
    <property type="component" value="Unassembled WGS sequence"/>
</dbReference>
<dbReference type="AlphaFoldDB" id="A0AAW0ZC50"/>
<protein>
    <submittedName>
        <fullName evidence="1">Uncharacterized protein</fullName>
    </submittedName>
</protein>
<proteinExistence type="predicted"/>
<sequence length="95" mass="10642">MSRDSFLGKIASKIIVVKGWFYETCDAKSCWLCAPARTSCTLFKSSTCAAPFVARKSCHMTYVNQKQQSSSIKNQLLAFVDKVTRNALSLMTMYP</sequence>
<gene>
    <name evidence="1" type="ORF">QLX08_010472</name>
</gene>
<name>A0AAW0ZC50_9HYME</name>